<gene>
    <name evidence="1" type="ORF">PIB30_096240</name>
</gene>
<name>A0ABU6ZUR8_9FABA</name>
<reference evidence="1 2" key="1">
    <citation type="journal article" date="2023" name="Plants (Basel)">
        <title>Bridging the Gap: Combining Genomics and Transcriptomics Approaches to Understand Stylosanthes scabra, an Orphan Legume from the Brazilian Caatinga.</title>
        <authorList>
            <person name="Ferreira-Neto J.R.C."/>
            <person name="da Silva M.D."/>
            <person name="Binneck E."/>
            <person name="de Melo N.F."/>
            <person name="da Silva R.H."/>
            <person name="de Melo A.L.T.M."/>
            <person name="Pandolfi V."/>
            <person name="Bustamante F.O."/>
            <person name="Brasileiro-Vidal A.C."/>
            <person name="Benko-Iseppon A.M."/>
        </authorList>
    </citation>
    <scope>NUCLEOTIDE SEQUENCE [LARGE SCALE GENOMIC DNA]</scope>
    <source>
        <tissue evidence="1">Leaves</tissue>
    </source>
</reference>
<accession>A0ABU6ZUR8</accession>
<sequence length="157" mass="17575">MVICDEKQAPTHVCMQTKPSVSARGKPSNHRCGLRQRISLRRRSEAGHPQLSKAAFGFETGTERLRLGDWDWDTETKFKLCITNVGSVSPSLPSLVSSVLVAANGAHCHRRPCERLRAMFFCNLTVHGLNTSTLCGSCRFSLFDLHVVPYRQFAVRM</sequence>
<comment type="caution">
    <text evidence="1">The sequence shown here is derived from an EMBL/GenBank/DDBJ whole genome shotgun (WGS) entry which is preliminary data.</text>
</comment>
<keyword evidence="2" id="KW-1185">Reference proteome</keyword>
<dbReference type="EMBL" id="JASCZI010274126">
    <property type="protein sequence ID" value="MED6225707.1"/>
    <property type="molecule type" value="Genomic_DNA"/>
</dbReference>
<evidence type="ECO:0000313" key="2">
    <source>
        <dbReference type="Proteomes" id="UP001341840"/>
    </source>
</evidence>
<proteinExistence type="predicted"/>
<protein>
    <submittedName>
        <fullName evidence="1">Uncharacterized protein</fullName>
    </submittedName>
</protein>
<dbReference type="Proteomes" id="UP001341840">
    <property type="component" value="Unassembled WGS sequence"/>
</dbReference>
<evidence type="ECO:0000313" key="1">
    <source>
        <dbReference type="EMBL" id="MED6225707.1"/>
    </source>
</evidence>
<organism evidence="1 2">
    <name type="scientific">Stylosanthes scabra</name>
    <dbReference type="NCBI Taxonomy" id="79078"/>
    <lineage>
        <taxon>Eukaryota</taxon>
        <taxon>Viridiplantae</taxon>
        <taxon>Streptophyta</taxon>
        <taxon>Embryophyta</taxon>
        <taxon>Tracheophyta</taxon>
        <taxon>Spermatophyta</taxon>
        <taxon>Magnoliopsida</taxon>
        <taxon>eudicotyledons</taxon>
        <taxon>Gunneridae</taxon>
        <taxon>Pentapetalae</taxon>
        <taxon>rosids</taxon>
        <taxon>fabids</taxon>
        <taxon>Fabales</taxon>
        <taxon>Fabaceae</taxon>
        <taxon>Papilionoideae</taxon>
        <taxon>50 kb inversion clade</taxon>
        <taxon>dalbergioids sensu lato</taxon>
        <taxon>Dalbergieae</taxon>
        <taxon>Pterocarpus clade</taxon>
        <taxon>Stylosanthes</taxon>
    </lineage>
</organism>